<evidence type="ECO:0000313" key="12">
    <source>
        <dbReference type="Proteomes" id="UP000693970"/>
    </source>
</evidence>
<feature type="region of interest" description="Disordered" evidence="8">
    <location>
        <begin position="815"/>
        <end position="859"/>
    </location>
</feature>
<evidence type="ECO:0000259" key="10">
    <source>
        <dbReference type="PROSITE" id="PS50126"/>
    </source>
</evidence>
<name>A0A9K3LRU7_9STRA</name>
<keyword evidence="4" id="KW-0548">Nucleotidyltransferase</keyword>
<evidence type="ECO:0000256" key="5">
    <source>
        <dbReference type="ARBA" id="ARBA00022884"/>
    </source>
</evidence>
<feature type="domain" description="S1 motif" evidence="10">
    <location>
        <begin position="741"/>
        <end position="819"/>
    </location>
</feature>
<reference evidence="11" key="2">
    <citation type="submission" date="2021-04" db="EMBL/GenBank/DDBJ databases">
        <authorList>
            <person name="Podell S."/>
        </authorList>
    </citation>
    <scope>NUCLEOTIDE SEQUENCE</scope>
    <source>
        <strain evidence="11">Hildebrandi</strain>
    </source>
</reference>
<accession>A0A9K3LRU7</accession>
<dbReference type="InterPro" id="IPR012162">
    <property type="entry name" value="PNPase"/>
</dbReference>
<feature type="signal peptide" evidence="9">
    <location>
        <begin position="1"/>
        <end position="26"/>
    </location>
</feature>
<dbReference type="InterPro" id="IPR003029">
    <property type="entry name" value="S1_domain"/>
</dbReference>
<dbReference type="Pfam" id="PF00013">
    <property type="entry name" value="KH_1"/>
    <property type="match status" value="1"/>
</dbReference>
<evidence type="ECO:0000256" key="8">
    <source>
        <dbReference type="SAM" id="MobiDB-lite"/>
    </source>
</evidence>
<dbReference type="Proteomes" id="UP000693970">
    <property type="component" value="Unassembled WGS sequence"/>
</dbReference>
<evidence type="ECO:0000313" key="11">
    <source>
        <dbReference type="EMBL" id="KAG7367022.1"/>
    </source>
</evidence>
<proteinExistence type="inferred from homology"/>
<dbReference type="HAMAP" id="MF_01595">
    <property type="entry name" value="PNPase"/>
    <property type="match status" value="1"/>
</dbReference>
<dbReference type="SMART" id="SM00316">
    <property type="entry name" value="S1"/>
    <property type="match status" value="1"/>
</dbReference>
<dbReference type="OrthoDB" id="437922at2759"/>
<dbReference type="EMBL" id="JAGRRH010000007">
    <property type="protein sequence ID" value="KAG7367022.1"/>
    <property type="molecule type" value="Genomic_DNA"/>
</dbReference>
<dbReference type="GO" id="GO:0005829">
    <property type="term" value="C:cytosol"/>
    <property type="evidence" value="ECO:0007669"/>
    <property type="project" value="TreeGrafter"/>
</dbReference>
<dbReference type="FunFam" id="3.30.230.70:FF:000001">
    <property type="entry name" value="Polyribonucleotide nucleotidyltransferase"/>
    <property type="match status" value="1"/>
</dbReference>
<dbReference type="NCBIfam" id="NF008805">
    <property type="entry name" value="PRK11824.1"/>
    <property type="match status" value="1"/>
</dbReference>
<comment type="caution">
    <text evidence="11">The sequence shown here is derived from an EMBL/GenBank/DDBJ whole genome shotgun (WGS) entry which is preliminary data.</text>
</comment>
<dbReference type="PROSITE" id="PS50084">
    <property type="entry name" value="KH_TYPE_1"/>
    <property type="match status" value="1"/>
</dbReference>
<dbReference type="InterPro" id="IPR015847">
    <property type="entry name" value="ExoRNase_PH_dom2"/>
</dbReference>
<evidence type="ECO:0000256" key="2">
    <source>
        <dbReference type="ARBA" id="ARBA00012416"/>
    </source>
</evidence>
<dbReference type="Pfam" id="PF01138">
    <property type="entry name" value="RNase_PH"/>
    <property type="match status" value="2"/>
</dbReference>
<dbReference type="GO" id="GO:0004654">
    <property type="term" value="F:polyribonucleotide nucleotidyltransferase activity"/>
    <property type="evidence" value="ECO:0007669"/>
    <property type="project" value="UniProtKB-EC"/>
</dbReference>
<keyword evidence="5 7" id="KW-0694">RNA-binding</keyword>
<dbReference type="InterPro" id="IPR001247">
    <property type="entry name" value="ExoRNase_PH_dom1"/>
</dbReference>
<dbReference type="Pfam" id="PF03725">
    <property type="entry name" value="RNase_PH_C"/>
    <property type="match status" value="1"/>
</dbReference>
<dbReference type="PANTHER" id="PTHR11252:SF0">
    <property type="entry name" value="POLYRIBONUCLEOTIDE NUCLEOTIDYLTRANSFERASE 1, MITOCHONDRIAL"/>
    <property type="match status" value="1"/>
</dbReference>
<reference evidence="11" key="1">
    <citation type="journal article" date="2021" name="Sci. Rep.">
        <title>Diploid genomic architecture of Nitzschia inconspicua, an elite biomass production diatom.</title>
        <authorList>
            <person name="Oliver A."/>
            <person name="Podell S."/>
            <person name="Pinowska A."/>
            <person name="Traller J.C."/>
            <person name="Smith S.R."/>
            <person name="McClure R."/>
            <person name="Beliaev A."/>
            <person name="Bohutskyi P."/>
            <person name="Hill E.A."/>
            <person name="Rabines A."/>
            <person name="Zheng H."/>
            <person name="Allen L.Z."/>
            <person name="Kuo A."/>
            <person name="Grigoriev I.V."/>
            <person name="Allen A.E."/>
            <person name="Hazlebeck D."/>
            <person name="Allen E.E."/>
        </authorList>
    </citation>
    <scope>NUCLEOTIDE SEQUENCE</scope>
    <source>
        <strain evidence="11">Hildebrandi</strain>
    </source>
</reference>
<dbReference type="GO" id="GO:0000965">
    <property type="term" value="P:mitochondrial RNA 3'-end processing"/>
    <property type="evidence" value="ECO:0007669"/>
    <property type="project" value="TreeGrafter"/>
</dbReference>
<dbReference type="EC" id="2.7.7.8" evidence="2"/>
<dbReference type="GO" id="GO:0003723">
    <property type="term" value="F:RNA binding"/>
    <property type="evidence" value="ECO:0007669"/>
    <property type="project" value="UniProtKB-UniRule"/>
</dbReference>
<gene>
    <name evidence="11" type="ORF">IV203_029692</name>
</gene>
<sequence length="873" mass="94091">MSCKRSTATPPATTLLLLVLVAISTSFHLEPISGFQVRNLRLTYSSSSRDTQQTKTSVTSATSLASSYYAVEKDNSGPGGSEVHRLIINSLPGQKDDNEHGHPIVIETGKIGRQAAGAVTLTRGDTVLYATASRDESPKEGLDFLPLSVEHQERFSAVGMTSGGYNKRDGRPAEHEVLTCRLIDRPLRPLIADGWRHETQLLSWVLSYDGSRSCDPLAIIASSTALYLSDIPLTKAVAAAMVGYDSENDQLILNPTHKEMETSDLQLIVAGTKDAVLMIEGAANFLPEKTMTRAVKFGHDAIRAICEAVEDLGHVMGVEKKFDTLLKPPEGLQERVDELMTEKVDAMFALGGTKTTQGPVKKKLQNELIEALSVGVEGDVVFSPADIKNAFKDLLCRRMFHLGRTTGKRCDGRALDEIRHLSMDTGILPRVHGSALFTRGETQVVASTTLGDSGMRQKIDKIDGLEEKRFYLQYTFPPSCVGETGRVGAPGRREIGHGNLAERALIPTLPKEEDFPYTIRVESLVTESHGSSSMASVCGGCLALMDAGVPIKNPVAGIAMGMLLGDKDGVSDDNAVILSDILGTEDALGTMDFKVAGDRTGITTFQLDIKCEGLSLETMERALEQARKGRLHILDAMDAVLPKARESLPATVPKLLRFSVPPDSIGKIIGPGGKQIRAIIEDFELTNMDVNDDGNVQVSSFNAEKLAEVEEFVKLLLSGPAGGKGKREERPEYKGPEPVEGEIYMGKITGIHPFGVFLEFMPGAEDGSYPGLEGLCHISQLAKERVRSCEGYVKSLNTDQFEVKYLGISDAGKRQLSRKDALPGGGGGGNSSRPPRKNGAAKEAESSSPSPTTAMSEDELDVIAQAIQGVQEL</sequence>
<dbReference type="GO" id="GO:0000958">
    <property type="term" value="P:mitochondrial mRNA catabolic process"/>
    <property type="evidence" value="ECO:0007669"/>
    <property type="project" value="TreeGrafter"/>
</dbReference>
<feature type="chain" id="PRO_5039922457" description="polyribonucleotide nucleotidyltransferase" evidence="9">
    <location>
        <begin position="27"/>
        <end position="873"/>
    </location>
</feature>
<dbReference type="GO" id="GO:0000175">
    <property type="term" value="F:3'-5'-RNA exonuclease activity"/>
    <property type="evidence" value="ECO:0007669"/>
    <property type="project" value="TreeGrafter"/>
</dbReference>
<dbReference type="GO" id="GO:0005739">
    <property type="term" value="C:mitochondrion"/>
    <property type="evidence" value="ECO:0007669"/>
    <property type="project" value="TreeGrafter"/>
</dbReference>
<dbReference type="SMART" id="SM00322">
    <property type="entry name" value="KH"/>
    <property type="match status" value="1"/>
</dbReference>
<evidence type="ECO:0000256" key="7">
    <source>
        <dbReference type="PROSITE-ProRule" id="PRU00117"/>
    </source>
</evidence>
<dbReference type="PANTHER" id="PTHR11252">
    <property type="entry name" value="POLYRIBONUCLEOTIDE NUCLEOTIDYLTRANSFERASE"/>
    <property type="match status" value="1"/>
</dbReference>
<comment type="similarity">
    <text evidence="1">Belongs to the polyribonucleotide nucleotidyltransferase family.</text>
</comment>
<dbReference type="InterPro" id="IPR004088">
    <property type="entry name" value="KH_dom_type_1"/>
</dbReference>
<organism evidence="11 12">
    <name type="scientific">Nitzschia inconspicua</name>
    <dbReference type="NCBI Taxonomy" id="303405"/>
    <lineage>
        <taxon>Eukaryota</taxon>
        <taxon>Sar</taxon>
        <taxon>Stramenopiles</taxon>
        <taxon>Ochrophyta</taxon>
        <taxon>Bacillariophyta</taxon>
        <taxon>Bacillariophyceae</taxon>
        <taxon>Bacillariophycidae</taxon>
        <taxon>Bacillariales</taxon>
        <taxon>Bacillariaceae</taxon>
        <taxon>Nitzschia</taxon>
    </lineage>
</organism>
<keyword evidence="3" id="KW-0808">Transferase</keyword>
<dbReference type="PROSITE" id="PS50126">
    <property type="entry name" value="S1"/>
    <property type="match status" value="1"/>
</dbReference>
<dbReference type="AlphaFoldDB" id="A0A9K3LRU7"/>
<dbReference type="CDD" id="cd11364">
    <property type="entry name" value="RNase_PH_PNPase_2"/>
    <property type="match status" value="1"/>
</dbReference>
<evidence type="ECO:0000256" key="1">
    <source>
        <dbReference type="ARBA" id="ARBA00007404"/>
    </source>
</evidence>
<evidence type="ECO:0000256" key="9">
    <source>
        <dbReference type="SAM" id="SignalP"/>
    </source>
</evidence>
<keyword evidence="12" id="KW-1185">Reference proteome</keyword>
<keyword evidence="9" id="KW-0732">Signal</keyword>
<dbReference type="FunFam" id="3.30.1370.10:FF:000001">
    <property type="entry name" value="Polyribonucleotide nucleotidyltransferase"/>
    <property type="match status" value="1"/>
</dbReference>
<dbReference type="InterPro" id="IPR004087">
    <property type="entry name" value="KH_dom"/>
</dbReference>
<protein>
    <recommendedName>
        <fullName evidence="2">polyribonucleotide nucleotidyltransferase</fullName>
        <ecNumber evidence="2">2.7.7.8</ecNumber>
    </recommendedName>
    <alternativeName>
        <fullName evidence="6">Polynucleotide phosphorylase 1</fullName>
    </alternativeName>
</protein>
<evidence type="ECO:0000256" key="3">
    <source>
        <dbReference type="ARBA" id="ARBA00022679"/>
    </source>
</evidence>
<dbReference type="NCBIfam" id="TIGR03591">
    <property type="entry name" value="polynuc_phos"/>
    <property type="match status" value="1"/>
</dbReference>
<evidence type="ECO:0000256" key="6">
    <source>
        <dbReference type="ARBA" id="ARBA00031451"/>
    </source>
</evidence>
<dbReference type="CDD" id="cd02393">
    <property type="entry name" value="KH-I_PNPase"/>
    <property type="match status" value="1"/>
</dbReference>
<evidence type="ECO:0000256" key="4">
    <source>
        <dbReference type="ARBA" id="ARBA00022695"/>
    </source>
</evidence>